<evidence type="ECO:0000313" key="3">
    <source>
        <dbReference type="Proteomes" id="UP000515512"/>
    </source>
</evidence>
<dbReference type="GO" id="GO:0003677">
    <property type="term" value="F:DNA binding"/>
    <property type="evidence" value="ECO:0007669"/>
    <property type="project" value="InterPro"/>
</dbReference>
<sequence length="238" mass="27279">MVNNRFGEYLRQRRRDAGLTRKQLAEQANVSASLIEKIELGTRSTTAHTMLALLDRLDVPPLYRRHILGTTLPSVYDAAEHAKPSSADLADLASLPHPAGFYRMPTYGIVAVNAAYRRAFPGAEAGVNFVEWMFLDPNARTVFVEWRSEAHRIVRSLRLLTLTSTFDDDLARIIENCSGAMEWNEIWNDILQPEPAREEYLDLRDTSTALVRRMGIRLYNPEFPSRPWWLLRLVPLQE</sequence>
<proteinExistence type="predicted"/>
<reference evidence="2 3" key="1">
    <citation type="submission" date="2020-07" db="EMBL/GenBank/DDBJ databases">
        <authorList>
            <person name="Zhuang K."/>
            <person name="Ran Y."/>
        </authorList>
    </citation>
    <scope>NUCLEOTIDE SEQUENCE [LARGE SCALE GENOMIC DNA]</scope>
    <source>
        <strain evidence="2 3">WCH-YHL-001</strain>
    </source>
</reference>
<dbReference type="Proteomes" id="UP000515512">
    <property type="component" value="Chromosome"/>
</dbReference>
<dbReference type="Pfam" id="PF17765">
    <property type="entry name" value="MLTR_LBD"/>
    <property type="match status" value="1"/>
</dbReference>
<dbReference type="EMBL" id="CP059399">
    <property type="protein sequence ID" value="QLY30848.1"/>
    <property type="molecule type" value="Genomic_DNA"/>
</dbReference>
<dbReference type="SMART" id="SM00530">
    <property type="entry name" value="HTH_XRE"/>
    <property type="match status" value="1"/>
</dbReference>
<dbReference type="InterPro" id="IPR010982">
    <property type="entry name" value="Lambda_DNA-bd_dom_sf"/>
</dbReference>
<keyword evidence="3" id="KW-1185">Reference proteome</keyword>
<name>A0A7D6ZAD4_9NOCA</name>
<accession>A0A7D6ZAD4</accession>
<evidence type="ECO:0000259" key="1">
    <source>
        <dbReference type="PROSITE" id="PS50943"/>
    </source>
</evidence>
<dbReference type="Gene3D" id="1.10.260.40">
    <property type="entry name" value="lambda repressor-like DNA-binding domains"/>
    <property type="match status" value="1"/>
</dbReference>
<dbReference type="Pfam" id="PF13560">
    <property type="entry name" value="HTH_31"/>
    <property type="match status" value="1"/>
</dbReference>
<dbReference type="CDD" id="cd00093">
    <property type="entry name" value="HTH_XRE"/>
    <property type="match status" value="1"/>
</dbReference>
<protein>
    <submittedName>
        <fullName evidence="2">Helix-turn-helix domain-containing protein</fullName>
    </submittedName>
</protein>
<organism evidence="2 3">
    <name type="scientific">Nocardia huaxiensis</name>
    <dbReference type="NCBI Taxonomy" id="2755382"/>
    <lineage>
        <taxon>Bacteria</taxon>
        <taxon>Bacillati</taxon>
        <taxon>Actinomycetota</taxon>
        <taxon>Actinomycetes</taxon>
        <taxon>Mycobacteriales</taxon>
        <taxon>Nocardiaceae</taxon>
        <taxon>Nocardia</taxon>
    </lineage>
</organism>
<dbReference type="Gene3D" id="3.30.450.180">
    <property type="match status" value="1"/>
</dbReference>
<gene>
    <name evidence="2" type="ORF">H0264_38200</name>
</gene>
<dbReference type="PROSITE" id="PS50943">
    <property type="entry name" value="HTH_CROC1"/>
    <property type="match status" value="1"/>
</dbReference>
<dbReference type="RefSeq" id="WP_181582046.1">
    <property type="nucleotide sequence ID" value="NZ_CP059399.1"/>
</dbReference>
<dbReference type="SUPFAM" id="SSF47413">
    <property type="entry name" value="lambda repressor-like DNA-binding domains"/>
    <property type="match status" value="1"/>
</dbReference>
<dbReference type="InterPro" id="IPR041413">
    <property type="entry name" value="MLTR_LBD"/>
</dbReference>
<evidence type="ECO:0000313" key="2">
    <source>
        <dbReference type="EMBL" id="QLY30848.1"/>
    </source>
</evidence>
<dbReference type="InterPro" id="IPR001387">
    <property type="entry name" value="Cro/C1-type_HTH"/>
</dbReference>
<dbReference type="PANTHER" id="PTHR35010">
    <property type="entry name" value="BLL4672 PROTEIN-RELATED"/>
    <property type="match status" value="1"/>
</dbReference>
<dbReference type="KEGG" id="nhu:H0264_38200"/>
<dbReference type="AlphaFoldDB" id="A0A7D6ZAD4"/>
<feature type="domain" description="HTH cro/C1-type" evidence="1">
    <location>
        <begin position="10"/>
        <end position="64"/>
    </location>
</feature>